<sequence>MTLPRILLLVRNRAVAEVCQQTLAQAGYSIRHDPAVPAAPGDGEDWQADLVIAEWGASPDFQPRLERMRLDDPRLPVLLLAGDADFAAIQDRGYQRLPLPLKPHDLLGKIDAMLDGAASAPRPSGATSDAPGLVAQSPAMQKVLEMARRAAQTDVGIMLLGESGVGKEVVSRFVHRSSPRAQGPFIAINCAAIPETLLEATLFGYEKGAFTGASQSAPGKFEQAQGGTLLLDEVTEMAPGLQAKLLRVLQEREIERVGGRKRIALDLRIVATSNRELQQAVRQGVLREDLFYRLSVFPLRIPALRERREDILPLANSMLARYAGLYGLGQPPRLDLAAQHALQHYDWPGNVRELENVIQRSAILCLQGVITAGDLLLQSSAFAPATQATPAAVEASGHGDGETPAIRDLDAELADNERKLIADALRECHGSKKQAAERLGISPRTLRHKLQRLRESGVELPYAHDG</sequence>
<dbReference type="PROSITE" id="PS00688">
    <property type="entry name" value="SIGMA54_INTERACT_3"/>
    <property type="match status" value="1"/>
</dbReference>
<organism evidence="7">
    <name type="scientific">mine drainage metagenome</name>
    <dbReference type="NCBI Taxonomy" id="410659"/>
    <lineage>
        <taxon>unclassified sequences</taxon>
        <taxon>metagenomes</taxon>
        <taxon>ecological metagenomes</taxon>
    </lineage>
</organism>
<keyword evidence="5" id="KW-0804">Transcription</keyword>
<dbReference type="Gene3D" id="3.40.50.300">
    <property type="entry name" value="P-loop containing nucleotide triphosphate hydrolases"/>
    <property type="match status" value="1"/>
</dbReference>
<dbReference type="FunFam" id="3.40.50.300:FF:000006">
    <property type="entry name" value="DNA-binding transcriptional regulator NtrC"/>
    <property type="match status" value="1"/>
</dbReference>
<dbReference type="CDD" id="cd00009">
    <property type="entry name" value="AAA"/>
    <property type="match status" value="1"/>
</dbReference>
<dbReference type="AlphaFoldDB" id="A0A1J5R6J6"/>
<dbReference type="InterPro" id="IPR027417">
    <property type="entry name" value="P-loop_NTPase"/>
</dbReference>
<keyword evidence="3" id="KW-0805">Transcription regulation</keyword>
<dbReference type="Pfam" id="PF02954">
    <property type="entry name" value="HTH_8"/>
    <property type="match status" value="1"/>
</dbReference>
<dbReference type="PRINTS" id="PR01590">
    <property type="entry name" value="HTHFIS"/>
</dbReference>
<keyword evidence="1" id="KW-0547">Nucleotide-binding</keyword>
<dbReference type="Pfam" id="PF00158">
    <property type="entry name" value="Sigma54_activat"/>
    <property type="match status" value="1"/>
</dbReference>
<evidence type="ECO:0000256" key="2">
    <source>
        <dbReference type="ARBA" id="ARBA00022840"/>
    </source>
</evidence>
<dbReference type="InterPro" id="IPR002197">
    <property type="entry name" value="HTH_Fis"/>
</dbReference>
<dbReference type="SUPFAM" id="SSF46689">
    <property type="entry name" value="Homeodomain-like"/>
    <property type="match status" value="1"/>
</dbReference>
<keyword evidence="4" id="KW-0238">DNA-binding</keyword>
<dbReference type="InterPro" id="IPR025943">
    <property type="entry name" value="Sigma_54_int_dom_ATP-bd_2"/>
</dbReference>
<evidence type="ECO:0000256" key="4">
    <source>
        <dbReference type="ARBA" id="ARBA00023125"/>
    </source>
</evidence>
<dbReference type="InterPro" id="IPR002078">
    <property type="entry name" value="Sigma_54_int"/>
</dbReference>
<evidence type="ECO:0000256" key="3">
    <source>
        <dbReference type="ARBA" id="ARBA00023015"/>
    </source>
</evidence>
<dbReference type="GO" id="GO:0006355">
    <property type="term" value="P:regulation of DNA-templated transcription"/>
    <property type="evidence" value="ECO:0007669"/>
    <property type="project" value="InterPro"/>
</dbReference>
<dbReference type="Gene3D" id="1.10.8.60">
    <property type="match status" value="1"/>
</dbReference>
<dbReference type="InterPro" id="IPR009057">
    <property type="entry name" value="Homeodomain-like_sf"/>
</dbReference>
<dbReference type="InterPro" id="IPR058031">
    <property type="entry name" value="AAA_lid_NorR"/>
</dbReference>
<evidence type="ECO:0000256" key="1">
    <source>
        <dbReference type="ARBA" id="ARBA00022741"/>
    </source>
</evidence>
<dbReference type="SUPFAM" id="SSF52172">
    <property type="entry name" value="CheY-like"/>
    <property type="match status" value="1"/>
</dbReference>
<dbReference type="PROSITE" id="PS00676">
    <property type="entry name" value="SIGMA54_INTERACT_2"/>
    <property type="match status" value="1"/>
</dbReference>
<comment type="caution">
    <text evidence="7">The sequence shown here is derived from an EMBL/GenBank/DDBJ whole genome shotgun (WGS) entry which is preliminary data.</text>
</comment>
<dbReference type="EMBL" id="MLJW01000411">
    <property type="protein sequence ID" value="OIQ87671.1"/>
    <property type="molecule type" value="Genomic_DNA"/>
</dbReference>
<keyword evidence="2" id="KW-0067">ATP-binding</keyword>
<dbReference type="SMART" id="SM00382">
    <property type="entry name" value="AAA"/>
    <property type="match status" value="1"/>
</dbReference>
<dbReference type="PANTHER" id="PTHR32071:SF21">
    <property type="entry name" value="TRANSCRIPTIONAL REGULATORY PROTEIN FLGR"/>
    <property type="match status" value="1"/>
</dbReference>
<evidence type="ECO:0000259" key="6">
    <source>
        <dbReference type="PROSITE" id="PS50045"/>
    </source>
</evidence>
<dbReference type="SUPFAM" id="SSF52540">
    <property type="entry name" value="P-loop containing nucleoside triphosphate hydrolases"/>
    <property type="match status" value="1"/>
</dbReference>
<reference evidence="7" key="1">
    <citation type="submission" date="2016-10" db="EMBL/GenBank/DDBJ databases">
        <title>Sequence of Gallionella enrichment culture.</title>
        <authorList>
            <person name="Poehlein A."/>
            <person name="Muehling M."/>
            <person name="Daniel R."/>
        </authorList>
    </citation>
    <scope>NUCLEOTIDE SEQUENCE</scope>
</reference>
<dbReference type="InterPro" id="IPR011006">
    <property type="entry name" value="CheY-like_superfamily"/>
</dbReference>
<dbReference type="PROSITE" id="PS50045">
    <property type="entry name" value="SIGMA54_INTERACT_4"/>
    <property type="match status" value="1"/>
</dbReference>
<dbReference type="Pfam" id="PF25601">
    <property type="entry name" value="AAA_lid_14"/>
    <property type="match status" value="1"/>
</dbReference>
<proteinExistence type="predicted"/>
<dbReference type="GO" id="GO:0005524">
    <property type="term" value="F:ATP binding"/>
    <property type="evidence" value="ECO:0007669"/>
    <property type="project" value="UniProtKB-KW"/>
</dbReference>
<dbReference type="Gene3D" id="1.10.10.60">
    <property type="entry name" value="Homeodomain-like"/>
    <property type="match status" value="1"/>
</dbReference>
<evidence type="ECO:0000256" key="5">
    <source>
        <dbReference type="ARBA" id="ARBA00023163"/>
    </source>
</evidence>
<dbReference type="PANTHER" id="PTHR32071">
    <property type="entry name" value="TRANSCRIPTIONAL REGULATORY PROTEIN"/>
    <property type="match status" value="1"/>
</dbReference>
<dbReference type="GO" id="GO:0043565">
    <property type="term" value="F:sequence-specific DNA binding"/>
    <property type="evidence" value="ECO:0007669"/>
    <property type="project" value="InterPro"/>
</dbReference>
<feature type="domain" description="Sigma-54 factor interaction" evidence="6">
    <location>
        <begin position="133"/>
        <end position="363"/>
    </location>
</feature>
<protein>
    <submittedName>
        <fullName evidence="7">Nitrogen assimilation regulatory protein</fullName>
    </submittedName>
</protein>
<gene>
    <name evidence="7" type="primary">ntrC_10</name>
    <name evidence="7" type="ORF">GALL_304790</name>
</gene>
<evidence type="ECO:0000313" key="7">
    <source>
        <dbReference type="EMBL" id="OIQ87671.1"/>
    </source>
</evidence>
<dbReference type="InterPro" id="IPR025662">
    <property type="entry name" value="Sigma_54_int_dom_ATP-bd_1"/>
</dbReference>
<accession>A0A1J5R6J6</accession>
<name>A0A1J5R6J6_9ZZZZ</name>
<dbReference type="InterPro" id="IPR003593">
    <property type="entry name" value="AAA+_ATPase"/>
</dbReference>
<dbReference type="InterPro" id="IPR025944">
    <property type="entry name" value="Sigma_54_int_dom_CS"/>
</dbReference>
<dbReference type="PROSITE" id="PS00675">
    <property type="entry name" value="SIGMA54_INTERACT_1"/>
    <property type="match status" value="1"/>
</dbReference>